<dbReference type="EMBL" id="OU896710">
    <property type="protein sequence ID" value="CAH1163409.1"/>
    <property type="molecule type" value="Genomic_DNA"/>
</dbReference>
<keyword evidence="5" id="KW-1185">Reference proteome</keyword>
<dbReference type="PROSITE" id="PS51031">
    <property type="entry name" value="BESS"/>
    <property type="match status" value="1"/>
</dbReference>
<evidence type="ECO:0000313" key="4">
    <source>
        <dbReference type="EMBL" id="CAH1163409.1"/>
    </source>
</evidence>
<feature type="region of interest" description="Disordered" evidence="2">
    <location>
        <begin position="85"/>
        <end position="115"/>
    </location>
</feature>
<proteinExistence type="predicted"/>
<reference evidence="4" key="1">
    <citation type="submission" date="2022-01" db="EMBL/GenBank/DDBJ databases">
        <authorList>
            <person name="King R."/>
        </authorList>
    </citation>
    <scope>NUCLEOTIDE SEQUENCE</scope>
</reference>
<comment type="subcellular location">
    <subcellularLocation>
        <location evidence="1">Nucleus</location>
    </subcellularLocation>
</comment>
<evidence type="ECO:0000256" key="2">
    <source>
        <dbReference type="SAM" id="MobiDB-lite"/>
    </source>
</evidence>
<dbReference type="AlphaFoldDB" id="A0A9P0DLH4"/>
<reference evidence="4" key="2">
    <citation type="submission" date="2022-10" db="EMBL/GenBank/DDBJ databases">
        <authorList>
            <consortium name="ENA_rothamsted_submissions"/>
            <consortium name="culmorum"/>
            <person name="King R."/>
        </authorList>
    </citation>
    <scope>NUCLEOTIDE SEQUENCE</scope>
</reference>
<protein>
    <recommendedName>
        <fullName evidence="3">BESS domain-containing protein</fullName>
    </recommendedName>
</protein>
<dbReference type="GO" id="GO:0003677">
    <property type="term" value="F:DNA binding"/>
    <property type="evidence" value="ECO:0007669"/>
    <property type="project" value="InterPro"/>
</dbReference>
<dbReference type="InterPro" id="IPR004210">
    <property type="entry name" value="BESS_motif"/>
</dbReference>
<feature type="compositionally biased region" description="Polar residues" evidence="2">
    <location>
        <begin position="99"/>
        <end position="111"/>
    </location>
</feature>
<gene>
    <name evidence="4" type="ORF">PHAECO_LOCUS7783</name>
</gene>
<organism evidence="4 5">
    <name type="scientific">Phaedon cochleariae</name>
    <name type="common">Mustard beetle</name>
    <dbReference type="NCBI Taxonomy" id="80249"/>
    <lineage>
        <taxon>Eukaryota</taxon>
        <taxon>Metazoa</taxon>
        <taxon>Ecdysozoa</taxon>
        <taxon>Arthropoda</taxon>
        <taxon>Hexapoda</taxon>
        <taxon>Insecta</taxon>
        <taxon>Pterygota</taxon>
        <taxon>Neoptera</taxon>
        <taxon>Endopterygota</taxon>
        <taxon>Coleoptera</taxon>
        <taxon>Polyphaga</taxon>
        <taxon>Cucujiformia</taxon>
        <taxon>Chrysomeloidea</taxon>
        <taxon>Chrysomelidae</taxon>
        <taxon>Chrysomelinae</taxon>
        <taxon>Chrysomelini</taxon>
        <taxon>Phaedon</taxon>
    </lineage>
</organism>
<name>A0A9P0DLH4_PHACE</name>
<accession>A0A9P0DLH4</accession>
<evidence type="ECO:0000313" key="5">
    <source>
        <dbReference type="Proteomes" id="UP001153737"/>
    </source>
</evidence>
<keyword evidence="1" id="KW-0539">Nucleus</keyword>
<dbReference type="OrthoDB" id="8110414at2759"/>
<feature type="domain" description="BESS" evidence="3">
    <location>
        <begin position="145"/>
        <end position="184"/>
    </location>
</feature>
<dbReference type="Proteomes" id="UP001153737">
    <property type="component" value="Chromosome 4"/>
</dbReference>
<sequence length="188" mass="21325">MSSLQTPPDLKIIPALEMKGKDRRHVCGRTGEGEGTVERLTTSVETTESENIEEAVEETEELINLGENSQPDQELEEVDIFEVGRDGILSPTPSIPNRPGSSHSQQSTPSFRQEKTKIHEKMARAIDSFNKICEARNQTALQQKNEGDMNFMRSIVEDMQILIPSKRVKFEREIMDLLVKYIDDADYD</sequence>
<evidence type="ECO:0000259" key="3">
    <source>
        <dbReference type="PROSITE" id="PS51031"/>
    </source>
</evidence>
<dbReference type="GO" id="GO:0005634">
    <property type="term" value="C:nucleus"/>
    <property type="evidence" value="ECO:0007669"/>
    <property type="project" value="UniProtKB-SubCell"/>
</dbReference>
<evidence type="ECO:0000256" key="1">
    <source>
        <dbReference type="PROSITE-ProRule" id="PRU00371"/>
    </source>
</evidence>
<feature type="region of interest" description="Disordered" evidence="2">
    <location>
        <begin position="23"/>
        <end position="53"/>
    </location>
</feature>